<evidence type="ECO:0000313" key="3">
    <source>
        <dbReference type="EMBL" id="KAG1360646.1"/>
    </source>
</evidence>
<feature type="transmembrane region" description="Helical" evidence="2">
    <location>
        <begin position="240"/>
        <end position="264"/>
    </location>
</feature>
<name>A0A8K0N7F0_COCNU</name>
<keyword evidence="2" id="KW-0472">Membrane</keyword>
<feature type="transmembrane region" description="Helical" evidence="2">
    <location>
        <begin position="419"/>
        <end position="440"/>
    </location>
</feature>
<gene>
    <name evidence="3" type="ORF">COCNU_09G001090</name>
</gene>
<organism evidence="3 4">
    <name type="scientific">Cocos nucifera</name>
    <name type="common">Coconut palm</name>
    <dbReference type="NCBI Taxonomy" id="13894"/>
    <lineage>
        <taxon>Eukaryota</taxon>
        <taxon>Viridiplantae</taxon>
        <taxon>Streptophyta</taxon>
        <taxon>Embryophyta</taxon>
        <taxon>Tracheophyta</taxon>
        <taxon>Spermatophyta</taxon>
        <taxon>Magnoliopsida</taxon>
        <taxon>Liliopsida</taxon>
        <taxon>Arecaceae</taxon>
        <taxon>Arecoideae</taxon>
        <taxon>Cocoseae</taxon>
        <taxon>Attaleinae</taxon>
        <taxon>Cocos</taxon>
    </lineage>
</organism>
<dbReference type="OrthoDB" id="1869137at2759"/>
<accession>A0A8K0N7F0</accession>
<dbReference type="AlphaFoldDB" id="A0A8K0N7F0"/>
<dbReference type="Gene3D" id="1.20.1250.20">
    <property type="entry name" value="MFS general substrate transporter like domains"/>
    <property type="match status" value="1"/>
</dbReference>
<feature type="transmembrane region" description="Helical" evidence="2">
    <location>
        <begin position="140"/>
        <end position="161"/>
    </location>
</feature>
<feature type="compositionally biased region" description="Basic and acidic residues" evidence="1">
    <location>
        <begin position="9"/>
        <end position="19"/>
    </location>
</feature>
<keyword evidence="2" id="KW-1133">Transmembrane helix</keyword>
<protein>
    <submittedName>
        <fullName evidence="3">Uncharacterized protein</fullName>
    </submittedName>
</protein>
<feature type="transmembrane region" description="Helical" evidence="2">
    <location>
        <begin position="388"/>
        <end position="407"/>
    </location>
</feature>
<dbReference type="Proteomes" id="UP000797356">
    <property type="component" value="Chromosome 9"/>
</dbReference>
<feature type="transmembrane region" description="Helical" evidence="2">
    <location>
        <begin position="276"/>
        <end position="298"/>
    </location>
</feature>
<dbReference type="EMBL" id="CM017880">
    <property type="protein sequence ID" value="KAG1360646.1"/>
    <property type="molecule type" value="Genomic_DNA"/>
</dbReference>
<feature type="transmembrane region" description="Helical" evidence="2">
    <location>
        <begin position="194"/>
        <end position="211"/>
    </location>
</feature>
<feature type="compositionally biased region" description="Basic and acidic residues" evidence="1">
    <location>
        <begin position="27"/>
        <end position="37"/>
    </location>
</feature>
<feature type="transmembrane region" description="Helical" evidence="2">
    <location>
        <begin position="62"/>
        <end position="84"/>
    </location>
</feature>
<keyword evidence="4" id="KW-1185">Reference proteome</keyword>
<reference evidence="3" key="1">
    <citation type="journal article" date="2017" name="Gigascience">
        <title>The genome draft of coconut (Cocos nucifera).</title>
        <authorList>
            <person name="Xiao Y."/>
            <person name="Xu P."/>
            <person name="Fan H."/>
            <person name="Baudouin L."/>
            <person name="Xia W."/>
            <person name="Bocs S."/>
            <person name="Xu J."/>
            <person name="Li Q."/>
            <person name="Guo A."/>
            <person name="Zhou L."/>
            <person name="Li J."/>
            <person name="Wu Y."/>
            <person name="Ma Z."/>
            <person name="Armero A."/>
            <person name="Issali A.E."/>
            <person name="Liu N."/>
            <person name="Peng M."/>
            <person name="Yang Y."/>
        </authorList>
    </citation>
    <scope>NUCLEOTIDE SEQUENCE</scope>
    <source>
        <tissue evidence="3">Spear leaf of Hainan Tall coconut</tissue>
    </source>
</reference>
<evidence type="ECO:0000313" key="4">
    <source>
        <dbReference type="Proteomes" id="UP000797356"/>
    </source>
</evidence>
<feature type="transmembrane region" description="Helical" evidence="2">
    <location>
        <begin position="482"/>
        <end position="501"/>
    </location>
</feature>
<feature type="transmembrane region" description="Helical" evidence="2">
    <location>
        <begin position="452"/>
        <end position="470"/>
    </location>
</feature>
<feature type="transmembrane region" description="Helical" evidence="2">
    <location>
        <begin position="355"/>
        <end position="376"/>
    </location>
</feature>
<dbReference type="InterPro" id="IPR036259">
    <property type="entry name" value="MFS_trans_sf"/>
</dbReference>
<evidence type="ECO:0000256" key="2">
    <source>
        <dbReference type="SAM" id="Phobius"/>
    </source>
</evidence>
<dbReference type="PANTHER" id="PTHR37891:SF1">
    <property type="entry name" value="OS06G0113900 PROTEIN"/>
    <property type="match status" value="1"/>
</dbReference>
<keyword evidence="2" id="KW-0812">Transmembrane</keyword>
<feature type="transmembrane region" description="Helical" evidence="2">
    <location>
        <begin position="168"/>
        <end position="188"/>
    </location>
</feature>
<reference evidence="3" key="2">
    <citation type="submission" date="2019-07" db="EMBL/GenBank/DDBJ databases">
        <authorList>
            <person name="Yang Y."/>
            <person name="Bocs S."/>
            <person name="Baudouin L."/>
        </authorList>
    </citation>
    <scope>NUCLEOTIDE SEQUENCE</scope>
    <source>
        <tissue evidence="3">Spear leaf of Hainan Tall coconut</tissue>
    </source>
</reference>
<sequence>MSETPNIHEVPEKSARREEEDAPTPNIREKPDRREEDARTGLERLENNMHAKLQNPPRELGLVGWFVYGLCSYFVHTVLIPILFPLLIIQRVAPTCDLQPPAYTSRGVGCSPGEMTLYQRLINLSIKVDGAKFSPLHWTAISWAVGILLTGPILPNVAYYLDHGEYQHIILGGATAIAAFSCLLTGFFKTTWLFPFYIAIIAGASIIGAATHSRNLGLMIRGLTAHVTGKQRRFLRRRAAASWLSLFCSTAGSIGAAIIAAFTYHMLRRSDKLTSLWVVSIFSGLMLCIGICHAFSNLPAPSSAISSAKCAHIFAIARYPHAIGSLIAVLLSSFSSMCIFTSGILYIIGDLHIQPVFLLALWITYFLFPMFSLPMLHPVQRIIRADAVSMQLLGFFMSAFTSGLGFYYKDDKWKRVHMILVVLLQSTAVGVLHAFGRVLLLDCSPAGKEGAFSVWLAWVRAAGTCAGFAVGSAADGNVGRKFGVAFSAIFVGVVVLIFGNVSNLGGVVAAGHVKEEEREEVPTVYGLESVGQGVNGARYFLFKYLKSSNKNTFFIPFRFVLVAAQSGLGQNMNYRMHKGYWSDLQKI</sequence>
<dbReference type="PANTHER" id="PTHR37891">
    <property type="entry name" value="OS06G0113900 PROTEIN"/>
    <property type="match status" value="1"/>
</dbReference>
<proteinExistence type="predicted"/>
<feature type="region of interest" description="Disordered" evidence="1">
    <location>
        <begin position="1"/>
        <end position="37"/>
    </location>
</feature>
<evidence type="ECO:0000256" key="1">
    <source>
        <dbReference type="SAM" id="MobiDB-lite"/>
    </source>
</evidence>
<comment type="caution">
    <text evidence="3">The sequence shown here is derived from an EMBL/GenBank/DDBJ whole genome shotgun (WGS) entry which is preliminary data.</text>
</comment>
<feature type="transmembrane region" description="Helical" evidence="2">
    <location>
        <begin position="319"/>
        <end position="349"/>
    </location>
</feature>